<organism evidence="1 2">
    <name type="scientific">Musa acuminata subsp. malaccensis</name>
    <name type="common">Wild banana</name>
    <name type="synonym">Musa malaccensis</name>
    <dbReference type="NCBI Taxonomy" id="214687"/>
    <lineage>
        <taxon>Eukaryota</taxon>
        <taxon>Viridiplantae</taxon>
        <taxon>Streptophyta</taxon>
        <taxon>Embryophyta</taxon>
        <taxon>Tracheophyta</taxon>
        <taxon>Spermatophyta</taxon>
        <taxon>Magnoliopsida</taxon>
        <taxon>Liliopsida</taxon>
        <taxon>Zingiberales</taxon>
        <taxon>Musaceae</taxon>
        <taxon>Musa</taxon>
    </lineage>
</organism>
<keyword evidence="2" id="KW-1185">Reference proteome</keyword>
<dbReference type="EnsemblPlants" id="Ma07_t06290.1">
    <property type="protein sequence ID" value="Ma07_p06290.1"/>
    <property type="gene ID" value="Ma07_g06290"/>
</dbReference>
<protein>
    <submittedName>
        <fullName evidence="1">Uncharacterized protein</fullName>
    </submittedName>
</protein>
<dbReference type="InParanoid" id="A0A804JST0"/>
<evidence type="ECO:0000313" key="1">
    <source>
        <dbReference type="EnsemblPlants" id="Ma07_p06290.1"/>
    </source>
</evidence>
<proteinExistence type="predicted"/>
<name>A0A804JST0_MUSAM</name>
<reference evidence="1" key="1">
    <citation type="submission" date="2021-05" db="UniProtKB">
        <authorList>
            <consortium name="EnsemblPlants"/>
        </authorList>
    </citation>
    <scope>IDENTIFICATION</scope>
    <source>
        <strain evidence="1">subsp. malaccensis</strain>
    </source>
</reference>
<dbReference type="Proteomes" id="UP000012960">
    <property type="component" value="Unplaced"/>
</dbReference>
<evidence type="ECO:0000313" key="2">
    <source>
        <dbReference type="Proteomes" id="UP000012960"/>
    </source>
</evidence>
<sequence length="34" mass="3832">MPRMLFKDLRYKRVSRRIGCIPVGQPSGSALGQL</sequence>
<dbReference type="AlphaFoldDB" id="A0A804JST0"/>
<dbReference type="Gramene" id="Ma07_t06290.1">
    <property type="protein sequence ID" value="Ma07_p06290.1"/>
    <property type="gene ID" value="Ma07_g06290"/>
</dbReference>
<accession>A0A804JST0</accession>